<dbReference type="Pfam" id="PF12766">
    <property type="entry name" value="Pyridox_oxase_2"/>
    <property type="match status" value="1"/>
</dbReference>
<accession>A0A4R8FX15</accession>
<organism evidence="2 3">
    <name type="scientific">Modicisalibacter xianhensis</name>
    <dbReference type="NCBI Taxonomy" id="442341"/>
    <lineage>
        <taxon>Bacteria</taxon>
        <taxon>Pseudomonadati</taxon>
        <taxon>Pseudomonadota</taxon>
        <taxon>Gammaproteobacteria</taxon>
        <taxon>Oceanospirillales</taxon>
        <taxon>Halomonadaceae</taxon>
        <taxon>Modicisalibacter</taxon>
    </lineage>
</organism>
<name>A0A4R8FX15_9GAMM</name>
<sequence>MASDDRKASLPLTLDDIDASAWGELANATDDPQSGFRYLTLCSVDAESKPQARMVVLRDVDKSTRTLTFHTDIAVPSGWSYSETLT</sequence>
<dbReference type="Gene3D" id="2.30.110.10">
    <property type="entry name" value="Electron Transport, Fmn-binding Protein, Chain A"/>
    <property type="match status" value="1"/>
</dbReference>
<protein>
    <submittedName>
        <fullName evidence="2">Pyridoxamine 5'-phosphate oxidase-like protein</fullName>
    </submittedName>
</protein>
<evidence type="ECO:0000259" key="1">
    <source>
        <dbReference type="Pfam" id="PF12766"/>
    </source>
</evidence>
<dbReference type="InterPro" id="IPR024624">
    <property type="entry name" value="Pyridox_Oxase_Alr4036_FMN-bd"/>
</dbReference>
<dbReference type="Proteomes" id="UP000294489">
    <property type="component" value="Unassembled WGS sequence"/>
</dbReference>
<dbReference type="SUPFAM" id="SSF50475">
    <property type="entry name" value="FMN-binding split barrel"/>
    <property type="match status" value="1"/>
</dbReference>
<dbReference type="InterPro" id="IPR012349">
    <property type="entry name" value="Split_barrel_FMN-bd"/>
</dbReference>
<proteinExistence type="predicted"/>
<feature type="domain" description="Pyridoxamine 5'-phosphate oxidase Alr4036 family FMN-binding" evidence="1">
    <location>
        <begin position="25"/>
        <end position="74"/>
    </location>
</feature>
<evidence type="ECO:0000313" key="3">
    <source>
        <dbReference type="Proteomes" id="UP000294489"/>
    </source>
</evidence>
<dbReference type="GO" id="GO:0010181">
    <property type="term" value="F:FMN binding"/>
    <property type="evidence" value="ECO:0007669"/>
    <property type="project" value="InterPro"/>
</dbReference>
<comment type="caution">
    <text evidence="2">The sequence shown here is derived from an EMBL/GenBank/DDBJ whole genome shotgun (WGS) entry which is preliminary data.</text>
</comment>
<reference evidence="2 3" key="1">
    <citation type="submission" date="2019-03" db="EMBL/GenBank/DDBJ databases">
        <title>Freshwater and sediment microbial communities from various areas in North America, analyzing microbe dynamics in response to fracking.</title>
        <authorList>
            <person name="Lamendella R."/>
        </authorList>
    </citation>
    <scope>NUCLEOTIDE SEQUENCE [LARGE SCALE GENOMIC DNA]</scope>
    <source>
        <strain evidence="2 3">6_TX</strain>
    </source>
</reference>
<dbReference type="EMBL" id="SOEC01000009">
    <property type="protein sequence ID" value="TDX28769.1"/>
    <property type="molecule type" value="Genomic_DNA"/>
</dbReference>
<gene>
    <name evidence="2" type="ORF">DFO67_109153</name>
</gene>
<evidence type="ECO:0000313" key="2">
    <source>
        <dbReference type="EMBL" id="TDX28769.1"/>
    </source>
</evidence>
<dbReference type="AlphaFoldDB" id="A0A4R8FX15"/>